<name>D0LD03_GORB4</name>
<dbReference type="RefSeq" id="WP_012835012.1">
    <property type="nucleotide sequence ID" value="NC_013441.1"/>
</dbReference>
<dbReference type="Pfam" id="PF03358">
    <property type="entry name" value="FMN_red"/>
    <property type="match status" value="1"/>
</dbReference>
<dbReference type="eggNOG" id="COG0431">
    <property type="taxonomic scope" value="Bacteria"/>
</dbReference>
<dbReference type="STRING" id="526226.Gbro_3292"/>
<feature type="domain" description="NADPH-dependent FMN reductase-like" evidence="1">
    <location>
        <begin position="8"/>
        <end position="154"/>
    </location>
</feature>
<dbReference type="InterPro" id="IPR005025">
    <property type="entry name" value="FMN_Rdtase-like_dom"/>
</dbReference>
<dbReference type="InterPro" id="IPR029039">
    <property type="entry name" value="Flavoprotein-like_sf"/>
</dbReference>
<keyword evidence="3" id="KW-1185">Reference proteome</keyword>
<dbReference type="Gene3D" id="3.40.50.360">
    <property type="match status" value="1"/>
</dbReference>
<dbReference type="GO" id="GO:0016491">
    <property type="term" value="F:oxidoreductase activity"/>
    <property type="evidence" value="ECO:0007669"/>
    <property type="project" value="InterPro"/>
</dbReference>
<evidence type="ECO:0000313" key="3">
    <source>
        <dbReference type="Proteomes" id="UP000001219"/>
    </source>
</evidence>
<protein>
    <submittedName>
        <fullName evidence="2">NADPH-dependent FMN reductase</fullName>
    </submittedName>
</protein>
<dbReference type="KEGG" id="gbr:Gbro_3292"/>
<dbReference type="HOGENOM" id="CLU_055322_4_3_11"/>
<accession>D0LD03</accession>
<reference evidence="2 3" key="2">
    <citation type="journal article" date="2010" name="Stand. Genomic Sci.">
        <title>Complete genome sequence of Gordonia bronchialis type strain (3410).</title>
        <authorList>
            <person name="Ivanova N."/>
            <person name="Sikorski J."/>
            <person name="Jando M."/>
            <person name="Lapidus A."/>
            <person name="Nolan M."/>
            <person name="Lucas S."/>
            <person name="Del Rio T.G."/>
            <person name="Tice H."/>
            <person name="Copeland A."/>
            <person name="Cheng J.F."/>
            <person name="Chen F."/>
            <person name="Bruce D."/>
            <person name="Goodwin L."/>
            <person name="Pitluck S."/>
            <person name="Mavromatis K."/>
            <person name="Ovchinnikova G."/>
            <person name="Pati A."/>
            <person name="Chen A."/>
            <person name="Palaniappan K."/>
            <person name="Land M."/>
            <person name="Hauser L."/>
            <person name="Chang Y.J."/>
            <person name="Jeffries C.D."/>
            <person name="Chain P."/>
            <person name="Saunders E."/>
            <person name="Han C."/>
            <person name="Detter J.C."/>
            <person name="Brettin T."/>
            <person name="Rohde M."/>
            <person name="Goker M."/>
            <person name="Bristow J."/>
            <person name="Eisen J.A."/>
            <person name="Markowitz V."/>
            <person name="Hugenholtz P."/>
            <person name="Klenk H.P."/>
            <person name="Kyrpides N.C."/>
        </authorList>
    </citation>
    <scope>NUCLEOTIDE SEQUENCE [LARGE SCALE GENOMIC DNA]</scope>
    <source>
        <strain evidence="3">ATCC 25592 / DSM 43247 / BCRC 13721 / JCM 3198 / KCTC 3076 / NBRC 16047 / NCTC 10667</strain>
    </source>
</reference>
<dbReference type="PANTHER" id="PTHR30543">
    <property type="entry name" value="CHROMATE REDUCTASE"/>
    <property type="match status" value="1"/>
</dbReference>
<dbReference type="GO" id="GO:0010181">
    <property type="term" value="F:FMN binding"/>
    <property type="evidence" value="ECO:0007669"/>
    <property type="project" value="TreeGrafter"/>
</dbReference>
<dbReference type="SUPFAM" id="SSF52218">
    <property type="entry name" value="Flavoproteins"/>
    <property type="match status" value="1"/>
</dbReference>
<evidence type="ECO:0000259" key="1">
    <source>
        <dbReference type="Pfam" id="PF03358"/>
    </source>
</evidence>
<dbReference type="AlphaFoldDB" id="D0LD03"/>
<dbReference type="PANTHER" id="PTHR30543:SF21">
    <property type="entry name" value="NAD(P)H-DEPENDENT FMN REDUCTASE LOT6"/>
    <property type="match status" value="1"/>
</dbReference>
<evidence type="ECO:0000313" key="2">
    <source>
        <dbReference type="EMBL" id="ACY22496.1"/>
    </source>
</evidence>
<dbReference type="EMBL" id="CP001802">
    <property type="protein sequence ID" value="ACY22496.1"/>
    <property type="molecule type" value="Genomic_DNA"/>
</dbReference>
<reference evidence="3" key="1">
    <citation type="submission" date="2009-10" db="EMBL/GenBank/DDBJ databases">
        <title>The complete chromosome of Gordonia bronchialis DSM 43247.</title>
        <authorList>
            <consortium name="US DOE Joint Genome Institute (JGI-PGF)"/>
            <person name="Lucas S."/>
            <person name="Copeland A."/>
            <person name="Lapidus A."/>
            <person name="Glavina del Rio T."/>
            <person name="Dalin E."/>
            <person name="Tice H."/>
            <person name="Bruce D."/>
            <person name="Goodwin L."/>
            <person name="Pitluck S."/>
            <person name="Kyrpides N."/>
            <person name="Mavromatis K."/>
            <person name="Ivanova N."/>
            <person name="Ovchinnikova G."/>
            <person name="Saunders E."/>
            <person name="Brettin T."/>
            <person name="Detter J.C."/>
            <person name="Han C."/>
            <person name="Larimer F."/>
            <person name="Land M."/>
            <person name="Hauser L."/>
            <person name="Markowitz V."/>
            <person name="Cheng J.-F."/>
            <person name="Hugenholtz P."/>
            <person name="Woyke T."/>
            <person name="Wu D."/>
            <person name="Jando M."/>
            <person name="Schneider S."/>
            <person name="Goeker M."/>
            <person name="Klenk H.-P."/>
            <person name="Eisen J.A."/>
        </authorList>
    </citation>
    <scope>NUCLEOTIDE SEQUENCE [LARGE SCALE GENOMIC DNA]</scope>
    <source>
        <strain evidence="3">ATCC 25592 / DSM 43247 / BCRC 13721 / JCM 3198 / KCTC 3076 / NBRC 16047 / NCTC 10667</strain>
    </source>
</reference>
<dbReference type="Proteomes" id="UP000001219">
    <property type="component" value="Chromosome"/>
</dbReference>
<gene>
    <name evidence="2" type="ordered locus">Gbro_3292</name>
</gene>
<proteinExistence type="predicted"/>
<organism evidence="2 3">
    <name type="scientific">Gordonia bronchialis (strain ATCC 25592 / DSM 43247 / BCRC 13721 / JCM 3198 / KCTC 3076 / NBRC 16047 / NCTC 10667)</name>
    <name type="common">Rhodococcus bronchialis</name>
    <dbReference type="NCBI Taxonomy" id="526226"/>
    <lineage>
        <taxon>Bacteria</taxon>
        <taxon>Bacillati</taxon>
        <taxon>Actinomycetota</taxon>
        <taxon>Actinomycetes</taxon>
        <taxon>Mycobacteriales</taxon>
        <taxon>Gordoniaceae</taxon>
        <taxon>Gordonia</taxon>
    </lineage>
</organism>
<dbReference type="InterPro" id="IPR050712">
    <property type="entry name" value="NAD(P)H-dep_reductase"/>
</dbReference>
<dbReference type="GO" id="GO:0005829">
    <property type="term" value="C:cytosol"/>
    <property type="evidence" value="ECO:0007669"/>
    <property type="project" value="TreeGrafter"/>
</dbReference>
<sequence>MTDRVIELIALVGSLREASINRRLAQLAAEKAPEGVHVTVVDTLGTLPFYSEDDDPSTAADAELNSGVAQLRGVVGGAGGVLIVTPEYNGTIPAALKNAIDWLSRPYGTGALQGKPVGVIGAALGRYAGTWSREDTRKSVGIAGRVIEDVEFGIQTSALGDAGIEDPALVEQLVAAVNRLVDEVTVSA</sequence>
<dbReference type="OrthoDB" id="9812295at2"/>